<name>A0AAD2AJG8_9LAMI</name>
<dbReference type="Gene3D" id="2.40.50.140">
    <property type="entry name" value="Nucleic acid-binding proteins"/>
    <property type="match status" value="1"/>
</dbReference>
<comment type="similarity">
    <text evidence="1">Belongs to the MCM family.</text>
</comment>
<dbReference type="InterPro" id="IPR031327">
    <property type="entry name" value="MCM"/>
</dbReference>
<dbReference type="GO" id="GO:0003697">
    <property type="term" value="F:single-stranded DNA binding"/>
    <property type="evidence" value="ECO:0007669"/>
    <property type="project" value="TreeGrafter"/>
</dbReference>
<feature type="compositionally biased region" description="Low complexity" evidence="3">
    <location>
        <begin position="13"/>
        <end position="24"/>
    </location>
</feature>
<dbReference type="InterPro" id="IPR012340">
    <property type="entry name" value="NA-bd_OB-fold"/>
</dbReference>
<dbReference type="Gene3D" id="3.30.1640.10">
    <property type="entry name" value="mini-chromosome maintenance (MCM) complex, chain A, domain 1"/>
    <property type="match status" value="1"/>
</dbReference>
<dbReference type="AlphaFoldDB" id="A0AAD2AJG8"/>
<feature type="domain" description="MCM N-terminal" evidence="4">
    <location>
        <begin position="89"/>
        <end position="174"/>
    </location>
</feature>
<accession>A0AAD2AJG8</accession>
<evidence type="ECO:0000313" key="7">
    <source>
        <dbReference type="Proteomes" id="UP000834106"/>
    </source>
</evidence>
<evidence type="ECO:0000256" key="2">
    <source>
        <dbReference type="ARBA" id="ARBA00022705"/>
    </source>
</evidence>
<keyword evidence="2" id="KW-0235">DNA replication</keyword>
<sequence length="232" mass="25988">MASDSSRANTHGAPLSPDSLASSPIGNTFSSPGDSRRQKRGRRSSYTTPPPPSDDAPPSSDVGDGDDIDEAPPMYVWGTNISVQDVNAAILRFLRHFCENPHQIEGKYMQAINHVIEIEGDVDAQDVYDYDSDLYTKMVRYPLEVLAIFDIVLMDMVSRIHPLFEKHIQARIFNLRSSISMRNLNPSDIEKMVSIKGMIIRRSSIIPEIREAVFRCLPCGYYSDPIVVDRGN</sequence>
<feature type="domain" description="MCM OB" evidence="5">
    <location>
        <begin position="181"/>
        <end position="221"/>
    </location>
</feature>
<dbReference type="Gene3D" id="2.20.28.10">
    <property type="match status" value="1"/>
</dbReference>
<evidence type="ECO:0000313" key="6">
    <source>
        <dbReference type="EMBL" id="CAI9786382.1"/>
    </source>
</evidence>
<dbReference type="Proteomes" id="UP000834106">
    <property type="component" value="Chromosome 22"/>
</dbReference>
<dbReference type="GO" id="GO:0006271">
    <property type="term" value="P:DNA strand elongation involved in DNA replication"/>
    <property type="evidence" value="ECO:0007669"/>
    <property type="project" value="TreeGrafter"/>
</dbReference>
<feature type="region of interest" description="Disordered" evidence="3">
    <location>
        <begin position="1"/>
        <end position="69"/>
    </location>
</feature>
<dbReference type="PANTHER" id="PTHR11630:SF66">
    <property type="entry name" value="DNA REPLICATION LICENSING FACTOR MCM4"/>
    <property type="match status" value="1"/>
</dbReference>
<gene>
    <name evidence="6" type="ORF">FPE_LOCUS33812</name>
</gene>
<dbReference type="InterPro" id="IPR027925">
    <property type="entry name" value="MCM_N"/>
</dbReference>
<evidence type="ECO:0008006" key="8">
    <source>
        <dbReference type="Google" id="ProtNLM"/>
    </source>
</evidence>
<dbReference type="Pfam" id="PF17207">
    <property type="entry name" value="MCM_OB"/>
    <property type="match status" value="1"/>
</dbReference>
<dbReference type="GO" id="GO:1902975">
    <property type="term" value="P:mitotic DNA replication initiation"/>
    <property type="evidence" value="ECO:0007669"/>
    <property type="project" value="TreeGrafter"/>
</dbReference>
<evidence type="ECO:0000259" key="5">
    <source>
        <dbReference type="Pfam" id="PF17207"/>
    </source>
</evidence>
<dbReference type="GO" id="GO:0000727">
    <property type="term" value="P:double-strand break repair via break-induced replication"/>
    <property type="evidence" value="ECO:0007669"/>
    <property type="project" value="TreeGrafter"/>
</dbReference>
<organism evidence="6 7">
    <name type="scientific">Fraxinus pennsylvanica</name>
    <dbReference type="NCBI Taxonomy" id="56036"/>
    <lineage>
        <taxon>Eukaryota</taxon>
        <taxon>Viridiplantae</taxon>
        <taxon>Streptophyta</taxon>
        <taxon>Embryophyta</taxon>
        <taxon>Tracheophyta</taxon>
        <taxon>Spermatophyta</taxon>
        <taxon>Magnoliopsida</taxon>
        <taxon>eudicotyledons</taxon>
        <taxon>Gunneridae</taxon>
        <taxon>Pentapetalae</taxon>
        <taxon>asterids</taxon>
        <taxon>lamiids</taxon>
        <taxon>Lamiales</taxon>
        <taxon>Oleaceae</taxon>
        <taxon>Oleeae</taxon>
        <taxon>Fraxinus</taxon>
    </lineage>
</organism>
<dbReference type="Pfam" id="PF14551">
    <property type="entry name" value="MCM_N"/>
    <property type="match status" value="1"/>
</dbReference>
<evidence type="ECO:0000256" key="3">
    <source>
        <dbReference type="SAM" id="MobiDB-lite"/>
    </source>
</evidence>
<dbReference type="SUPFAM" id="SSF50249">
    <property type="entry name" value="Nucleic acid-binding proteins"/>
    <property type="match status" value="1"/>
</dbReference>
<dbReference type="GO" id="GO:0042555">
    <property type="term" value="C:MCM complex"/>
    <property type="evidence" value="ECO:0007669"/>
    <property type="project" value="TreeGrafter"/>
</dbReference>
<dbReference type="GO" id="GO:0005634">
    <property type="term" value="C:nucleus"/>
    <property type="evidence" value="ECO:0007669"/>
    <property type="project" value="TreeGrafter"/>
</dbReference>
<dbReference type="InterPro" id="IPR033762">
    <property type="entry name" value="MCM_OB"/>
</dbReference>
<protein>
    <recommendedName>
        <fullName evidence="8">DNA replication licensing factor MCM2</fullName>
    </recommendedName>
</protein>
<evidence type="ECO:0000259" key="4">
    <source>
        <dbReference type="Pfam" id="PF14551"/>
    </source>
</evidence>
<keyword evidence="7" id="KW-1185">Reference proteome</keyword>
<dbReference type="PANTHER" id="PTHR11630">
    <property type="entry name" value="DNA REPLICATION LICENSING FACTOR MCM FAMILY MEMBER"/>
    <property type="match status" value="1"/>
</dbReference>
<proteinExistence type="inferred from homology"/>
<dbReference type="GO" id="GO:0017116">
    <property type="term" value="F:single-stranded DNA helicase activity"/>
    <property type="evidence" value="ECO:0007669"/>
    <property type="project" value="TreeGrafter"/>
</dbReference>
<dbReference type="EMBL" id="OU503057">
    <property type="protein sequence ID" value="CAI9786382.1"/>
    <property type="molecule type" value="Genomic_DNA"/>
</dbReference>
<evidence type="ECO:0000256" key="1">
    <source>
        <dbReference type="ARBA" id="ARBA00008010"/>
    </source>
</evidence>
<dbReference type="GO" id="GO:0005524">
    <property type="term" value="F:ATP binding"/>
    <property type="evidence" value="ECO:0007669"/>
    <property type="project" value="InterPro"/>
</dbReference>
<reference evidence="6" key="1">
    <citation type="submission" date="2023-05" db="EMBL/GenBank/DDBJ databases">
        <authorList>
            <person name="Huff M."/>
        </authorList>
    </citation>
    <scope>NUCLEOTIDE SEQUENCE</scope>
</reference>